<evidence type="ECO:0000256" key="1">
    <source>
        <dbReference type="SAM" id="Phobius"/>
    </source>
</evidence>
<feature type="transmembrane region" description="Helical" evidence="1">
    <location>
        <begin position="42"/>
        <end position="59"/>
    </location>
</feature>
<dbReference type="Proteomes" id="UP000256763">
    <property type="component" value="Unassembled WGS sequence"/>
</dbReference>
<comment type="caution">
    <text evidence="2">The sequence shown here is derived from an EMBL/GenBank/DDBJ whole genome shotgun (WGS) entry which is preliminary data.</text>
</comment>
<proteinExistence type="predicted"/>
<keyword evidence="1" id="KW-0472">Membrane</keyword>
<feature type="transmembrane region" description="Helical" evidence="1">
    <location>
        <begin position="16"/>
        <end position="36"/>
    </location>
</feature>
<evidence type="ECO:0000313" key="3">
    <source>
        <dbReference type="Proteomes" id="UP000256763"/>
    </source>
</evidence>
<sequence length="112" mass="12593">MESNSQPAQHPDSKRLFILVWVMGSAATVALLLAALFLGISWGWALGAFILATIGKWVARWHHRKQSRQLYVPALMQYGFTETEAEQAWEQAYYGGSDKLAEMRSKQGHPDS</sequence>
<protein>
    <submittedName>
        <fullName evidence="2">Uncharacterized protein</fullName>
    </submittedName>
</protein>
<dbReference type="RefSeq" id="WP_116302962.1">
    <property type="nucleotide sequence ID" value="NZ_NFZV01000016.1"/>
</dbReference>
<keyword evidence="1" id="KW-1133">Transmembrane helix</keyword>
<keyword evidence="3" id="KW-1185">Reference proteome</keyword>
<name>A0A3E0WQC8_9GAMM</name>
<dbReference type="AlphaFoldDB" id="A0A3E0WQC8"/>
<keyword evidence="1" id="KW-0812">Transmembrane</keyword>
<reference evidence="3" key="1">
    <citation type="submission" date="2017-05" db="EMBL/GenBank/DDBJ databases">
        <authorList>
            <person name="Sharma S."/>
            <person name="Sidhu C."/>
            <person name="Pinnaka A.K."/>
        </authorList>
    </citation>
    <scope>NUCLEOTIDE SEQUENCE [LARGE SCALE GENOMIC DNA]</scope>
    <source>
        <strain evidence="3">AK93</strain>
    </source>
</reference>
<dbReference type="EMBL" id="NFZW01000016">
    <property type="protein sequence ID" value="RFA34371.1"/>
    <property type="molecule type" value="Genomic_DNA"/>
</dbReference>
<evidence type="ECO:0000313" key="2">
    <source>
        <dbReference type="EMBL" id="RFA34371.1"/>
    </source>
</evidence>
<gene>
    <name evidence="2" type="ORF">CAL65_15105</name>
</gene>
<accession>A0A3E0WQC8</accession>
<organism evidence="2 3">
    <name type="scientific">Alkalilimnicola ehrlichii</name>
    <dbReference type="NCBI Taxonomy" id="351052"/>
    <lineage>
        <taxon>Bacteria</taxon>
        <taxon>Pseudomonadati</taxon>
        <taxon>Pseudomonadota</taxon>
        <taxon>Gammaproteobacteria</taxon>
        <taxon>Chromatiales</taxon>
        <taxon>Ectothiorhodospiraceae</taxon>
        <taxon>Alkalilimnicola</taxon>
    </lineage>
</organism>